<name>A0A4R6SVN6_9SPHI</name>
<feature type="transmembrane region" description="Helical" evidence="1">
    <location>
        <begin position="24"/>
        <end position="42"/>
    </location>
</feature>
<keyword evidence="1" id="KW-1133">Transmembrane helix</keyword>
<reference evidence="2 3" key="1">
    <citation type="submission" date="2019-03" db="EMBL/GenBank/DDBJ databases">
        <title>Genomic Encyclopedia of Archaeal and Bacterial Type Strains, Phase II (KMG-II): from individual species to whole genera.</title>
        <authorList>
            <person name="Goeker M."/>
        </authorList>
    </citation>
    <scope>NUCLEOTIDE SEQUENCE [LARGE SCALE GENOMIC DNA]</scope>
    <source>
        <strain evidence="2 3">DSM 19035</strain>
    </source>
</reference>
<feature type="transmembrane region" description="Helical" evidence="1">
    <location>
        <begin position="317"/>
        <end position="337"/>
    </location>
</feature>
<dbReference type="EMBL" id="SNYC01000004">
    <property type="protein sequence ID" value="TDQ09419.1"/>
    <property type="molecule type" value="Genomic_DNA"/>
</dbReference>
<gene>
    <name evidence="2" type="ORF">ATK78_1573</name>
</gene>
<dbReference type="Pfam" id="PF14362">
    <property type="entry name" value="DUF4407"/>
    <property type="match status" value="1"/>
</dbReference>
<keyword evidence="1" id="KW-0812">Transmembrane</keyword>
<protein>
    <submittedName>
        <fullName evidence="2">Uncharacterized protein DUF4407</fullName>
    </submittedName>
</protein>
<proteinExistence type="predicted"/>
<dbReference type="AlphaFoldDB" id="A0A4R6SVN6"/>
<feature type="transmembrane region" description="Helical" evidence="1">
    <location>
        <begin position="62"/>
        <end position="88"/>
    </location>
</feature>
<evidence type="ECO:0000256" key="1">
    <source>
        <dbReference type="SAM" id="Phobius"/>
    </source>
</evidence>
<evidence type="ECO:0000313" key="3">
    <source>
        <dbReference type="Proteomes" id="UP000295620"/>
    </source>
</evidence>
<sequence>MSALNQFQQPFYCNNSGGQAFNRYSLLTLGFIIMNSISKFFWFCSGAQLSILEKHTTEHNKYIGIGATIFFTGFFAALSGGYAMYFVFKGDAGAVWFALFFGLIWGLAIFNMDRYIVSSINKSASTNKQILQATPRILLAIMIGMVISRPLELKIFDKEIKERLKVSYLNNQRSKIDTLNAAFDNKYKIEMGKLGDVKAQRDSMEAAIKTDRQKLNFEIFGNKTTETSGVMGYGPYAKRKEAELQQRQKDLDTLSSELRKQEGFISGRKQFDGLLSEKLYTGKQLDSLAGVAGFADRNWALGQLSYNPNGTTDTNTALAVTFIGLLFIFFECLPVFVKLMSGKGPYDRTVENIETAQNHESDKDRDYEITVIDDVHDTRVQTEVRRRKNELNTIN</sequence>
<comment type="caution">
    <text evidence="2">The sequence shown here is derived from an EMBL/GenBank/DDBJ whole genome shotgun (WGS) entry which is preliminary data.</text>
</comment>
<evidence type="ECO:0000313" key="2">
    <source>
        <dbReference type="EMBL" id="TDQ09419.1"/>
    </source>
</evidence>
<feature type="transmembrane region" description="Helical" evidence="1">
    <location>
        <begin position="94"/>
        <end position="112"/>
    </location>
</feature>
<keyword evidence="3" id="KW-1185">Reference proteome</keyword>
<dbReference type="Proteomes" id="UP000295620">
    <property type="component" value="Unassembled WGS sequence"/>
</dbReference>
<accession>A0A4R6SVN6</accession>
<organism evidence="2 3">
    <name type="scientific">Pedobacter metabolipauper</name>
    <dbReference type="NCBI Taxonomy" id="425513"/>
    <lineage>
        <taxon>Bacteria</taxon>
        <taxon>Pseudomonadati</taxon>
        <taxon>Bacteroidota</taxon>
        <taxon>Sphingobacteriia</taxon>
        <taxon>Sphingobacteriales</taxon>
        <taxon>Sphingobacteriaceae</taxon>
        <taxon>Pedobacter</taxon>
    </lineage>
</organism>
<keyword evidence="1" id="KW-0472">Membrane</keyword>
<dbReference type="InterPro" id="IPR025519">
    <property type="entry name" value="DUF4407"/>
</dbReference>